<dbReference type="Gene3D" id="3.40.50.150">
    <property type="entry name" value="Vaccinia Virus protein VP39"/>
    <property type="match status" value="1"/>
</dbReference>
<sequence length="172" mass="18709">MPERVAEAVRLHAGGREGELSVLDAGAGDGLSGRALVQCGFRNIVGIDLSPELAALARDRGVYASVEVADLSQPLANFADDAFDAATVVGVMTYLEPDGCALPELCRVVRQGGLVCFTHSTDKLRMWHDTHERLASEGRWSRVHISEPLPYLPKNPEYGDNIKVVIHIYRVS</sequence>
<gene>
    <name evidence="2" type="ORF">BRAN1462_LOCUS54034</name>
</gene>
<evidence type="ECO:0000313" key="2">
    <source>
        <dbReference type="EMBL" id="CAD9636212.1"/>
    </source>
</evidence>
<dbReference type="PANTHER" id="PTHR42912:SF93">
    <property type="entry name" value="N6-ADENOSINE-METHYLTRANSFERASE TMT1A"/>
    <property type="match status" value="1"/>
</dbReference>
<dbReference type="EMBL" id="HBGW01085260">
    <property type="protein sequence ID" value="CAD9636212.1"/>
    <property type="molecule type" value="Transcribed_RNA"/>
</dbReference>
<dbReference type="CDD" id="cd02440">
    <property type="entry name" value="AdoMet_MTases"/>
    <property type="match status" value="1"/>
</dbReference>
<feature type="domain" description="Methyltransferase type 11" evidence="1">
    <location>
        <begin position="23"/>
        <end position="117"/>
    </location>
</feature>
<dbReference type="InterPro" id="IPR050508">
    <property type="entry name" value="Methyltransf_Superfamily"/>
</dbReference>
<dbReference type="InterPro" id="IPR013216">
    <property type="entry name" value="Methyltransf_11"/>
</dbReference>
<name>A0A7S2Q9J6_9DINO</name>
<reference evidence="2" key="1">
    <citation type="submission" date="2021-01" db="EMBL/GenBank/DDBJ databases">
        <authorList>
            <person name="Corre E."/>
            <person name="Pelletier E."/>
            <person name="Niang G."/>
            <person name="Scheremetjew M."/>
            <person name="Finn R."/>
            <person name="Kale V."/>
            <person name="Holt S."/>
            <person name="Cochrane G."/>
            <person name="Meng A."/>
            <person name="Brown T."/>
            <person name="Cohen L."/>
        </authorList>
    </citation>
    <scope>NUCLEOTIDE SEQUENCE</scope>
    <source>
        <strain evidence="2">RCC3387</strain>
    </source>
</reference>
<evidence type="ECO:0000259" key="1">
    <source>
        <dbReference type="Pfam" id="PF08241"/>
    </source>
</evidence>
<dbReference type="SUPFAM" id="SSF53335">
    <property type="entry name" value="S-adenosyl-L-methionine-dependent methyltransferases"/>
    <property type="match status" value="1"/>
</dbReference>
<proteinExistence type="predicted"/>
<dbReference type="PANTHER" id="PTHR42912">
    <property type="entry name" value="METHYLTRANSFERASE"/>
    <property type="match status" value="1"/>
</dbReference>
<dbReference type="InterPro" id="IPR029063">
    <property type="entry name" value="SAM-dependent_MTases_sf"/>
</dbReference>
<protein>
    <recommendedName>
        <fullName evidence="1">Methyltransferase type 11 domain-containing protein</fullName>
    </recommendedName>
</protein>
<dbReference type="Pfam" id="PF08241">
    <property type="entry name" value="Methyltransf_11"/>
    <property type="match status" value="1"/>
</dbReference>
<accession>A0A7S2Q9J6</accession>
<dbReference type="GO" id="GO:0008757">
    <property type="term" value="F:S-adenosylmethionine-dependent methyltransferase activity"/>
    <property type="evidence" value="ECO:0007669"/>
    <property type="project" value="InterPro"/>
</dbReference>
<organism evidence="2">
    <name type="scientific">Zooxanthella nutricula</name>
    <dbReference type="NCBI Taxonomy" id="1333877"/>
    <lineage>
        <taxon>Eukaryota</taxon>
        <taxon>Sar</taxon>
        <taxon>Alveolata</taxon>
        <taxon>Dinophyceae</taxon>
        <taxon>Peridiniales</taxon>
        <taxon>Peridiniales incertae sedis</taxon>
        <taxon>Zooxanthella</taxon>
    </lineage>
</organism>
<dbReference type="AlphaFoldDB" id="A0A7S2Q9J6"/>